<dbReference type="SUPFAM" id="SSF52540">
    <property type="entry name" value="P-loop containing nucleoside triphosphate hydrolases"/>
    <property type="match status" value="1"/>
</dbReference>
<proteinExistence type="predicted"/>
<dbReference type="GeneID" id="116200050"/>
<organism evidence="2 3">
    <name type="scientific">Punica granatum</name>
    <name type="common">Pomegranate</name>
    <dbReference type="NCBI Taxonomy" id="22663"/>
    <lineage>
        <taxon>Eukaryota</taxon>
        <taxon>Viridiplantae</taxon>
        <taxon>Streptophyta</taxon>
        <taxon>Embryophyta</taxon>
        <taxon>Tracheophyta</taxon>
        <taxon>Spermatophyta</taxon>
        <taxon>Magnoliopsida</taxon>
        <taxon>eudicotyledons</taxon>
        <taxon>Gunneridae</taxon>
        <taxon>Pentapetalae</taxon>
        <taxon>rosids</taxon>
        <taxon>malvids</taxon>
        <taxon>Myrtales</taxon>
        <taxon>Lythraceae</taxon>
        <taxon>Punica</taxon>
    </lineage>
</organism>
<protein>
    <submittedName>
        <fullName evidence="5">D-glycerate 3-kinase, chloroplastic</fullName>
    </submittedName>
</protein>
<dbReference type="Gene3D" id="3.40.50.300">
    <property type="entry name" value="P-loop containing nucleotide triphosphate hydrolases"/>
    <property type="match status" value="1"/>
</dbReference>
<sequence length="439" mass="48736">MGALNVLPASSSLVALCCHGSLGSTSSSSSCTHGDRLHSVHVSAVSSSLFSHHKKPKSSPISHTHLPRSGILPSSRSPWSRTSTTHLLQRQGLIYCVFPSTPAQVSSVEDLFDFICLGPLLSKVGLTKEKVAESIDKWLAYGLHLCRLFQVNELCLTVPEKVRFYHYYVPVFLWCEDQIAKHQSKFKDVEDAPPLVIGFSAPQGCGKTTLVFALNYLFRVTGRKSATLSIDDFYLTAESQAKVREENPGNALLEFRGNAGTHDLPFSIETLTGVTKLTKEGMKMKLPRYDKSAHKGRGDRADPSVWPEIEGPLTVVLFEGWMLGFKPQPASVVKAVDPQLEAVNRNLEAYYEAWDKFVEAWIVIKIQDPSCVFEWRLQAEVAMRNEGLPGMSDEEVRDFVSRYLPAYNAYLPALYSGGPNGSDPERLLVIEIDEGRNPF</sequence>
<dbReference type="FunFam" id="3.40.50.300:FF:001210">
    <property type="entry name" value="D-glycerate 3-kinase, chloroplastic"/>
    <property type="match status" value="1"/>
</dbReference>
<dbReference type="OrthoDB" id="347435at2759"/>
<evidence type="ECO:0000313" key="4">
    <source>
        <dbReference type="Proteomes" id="UP000515151"/>
    </source>
</evidence>
<dbReference type="Proteomes" id="UP000197138">
    <property type="component" value="Unassembled WGS sequence"/>
</dbReference>
<reference evidence="3" key="1">
    <citation type="journal article" date="2017" name="Plant J.">
        <title>The pomegranate (Punica granatum L.) genome and the genomics of punicalagin biosynthesis.</title>
        <authorList>
            <person name="Qin G."/>
            <person name="Xu C."/>
            <person name="Ming R."/>
            <person name="Tang H."/>
            <person name="Guyot R."/>
            <person name="Kramer E.M."/>
            <person name="Hu Y."/>
            <person name="Yi X."/>
            <person name="Qi Y."/>
            <person name="Xu X."/>
            <person name="Gao Z."/>
            <person name="Pan H."/>
            <person name="Jian J."/>
            <person name="Tian Y."/>
            <person name="Yue Z."/>
            <person name="Xu Y."/>
        </authorList>
    </citation>
    <scope>NUCLEOTIDE SEQUENCE [LARGE SCALE GENOMIC DNA]</scope>
    <source>
        <strain evidence="3">cv. Dabenzi</strain>
    </source>
</reference>
<dbReference type="AlphaFoldDB" id="A0A218WZS4"/>
<gene>
    <name evidence="5" type="primary">LOC116200050</name>
    <name evidence="2" type="ORF">CDL15_Pgr015033</name>
</gene>
<reference evidence="5" key="4">
    <citation type="submission" date="2025-04" db="UniProtKB">
        <authorList>
            <consortium name="RefSeq"/>
        </authorList>
    </citation>
    <scope>IDENTIFICATION</scope>
    <source>
        <tissue evidence="5">Leaf</tissue>
    </source>
</reference>
<evidence type="ECO:0000313" key="2">
    <source>
        <dbReference type="EMBL" id="OWM78214.1"/>
    </source>
</evidence>
<evidence type="ECO:0000313" key="3">
    <source>
        <dbReference type="Proteomes" id="UP000197138"/>
    </source>
</evidence>
<dbReference type="RefSeq" id="XP_031386574.1">
    <property type="nucleotide sequence ID" value="XM_031530714.1"/>
</dbReference>
<reference evidence="2" key="2">
    <citation type="submission" date="2017-06" db="EMBL/GenBank/DDBJ databases">
        <title>The pomegranate genome and the genomics of punicalagin biosynthesis.</title>
        <authorList>
            <person name="Xu C."/>
        </authorList>
    </citation>
    <scope>NUCLEOTIDE SEQUENCE [LARGE SCALE GENOMIC DNA]</scope>
    <source>
        <tissue evidence="2">Fresh leaf</tissue>
    </source>
</reference>
<reference evidence="4" key="3">
    <citation type="journal article" date="2020" name="Plant Biotechnol. J.">
        <title>The pomegranate (Punica granatum L.) draft genome dissects genetic divergence between soft- and hard-seeded cultivars.</title>
        <authorList>
            <person name="Luo X."/>
            <person name="Li H."/>
            <person name="Wu Z."/>
            <person name="Yao W."/>
            <person name="Zhao P."/>
            <person name="Cao D."/>
            <person name="Yu H."/>
            <person name="Li K."/>
            <person name="Poudel K."/>
            <person name="Zhao D."/>
            <person name="Zhang F."/>
            <person name="Xia X."/>
            <person name="Chen L."/>
            <person name="Wang Q."/>
            <person name="Jing D."/>
            <person name="Cao S."/>
        </authorList>
    </citation>
    <scope>NUCLEOTIDE SEQUENCE [LARGE SCALE GENOMIC DNA]</scope>
</reference>
<dbReference type="InterPro" id="IPR027417">
    <property type="entry name" value="P-loop_NTPase"/>
</dbReference>
<dbReference type="EMBL" id="MTKT01002501">
    <property type="protein sequence ID" value="OWM78214.1"/>
    <property type="molecule type" value="Genomic_DNA"/>
</dbReference>
<accession>A0A218WZS4</accession>
<name>A0A218WZS4_PUNGR</name>
<evidence type="ECO:0000256" key="1">
    <source>
        <dbReference type="SAM" id="MobiDB-lite"/>
    </source>
</evidence>
<dbReference type="PANTHER" id="PTHR10285">
    <property type="entry name" value="URIDINE KINASE"/>
    <property type="match status" value="1"/>
</dbReference>
<dbReference type="Proteomes" id="UP000515151">
    <property type="component" value="Chromosome 3"/>
</dbReference>
<feature type="region of interest" description="Disordered" evidence="1">
    <location>
        <begin position="51"/>
        <end position="79"/>
    </location>
</feature>
<keyword evidence="4" id="KW-1185">Reference proteome</keyword>
<evidence type="ECO:0000313" key="5">
    <source>
        <dbReference type="RefSeq" id="XP_031386574.1"/>
    </source>
</evidence>